<evidence type="ECO:0000313" key="8">
    <source>
        <dbReference type="Proteomes" id="UP000253314"/>
    </source>
</evidence>
<feature type="transmembrane region" description="Helical" evidence="6">
    <location>
        <begin position="189"/>
        <end position="205"/>
    </location>
</feature>
<gene>
    <name evidence="7" type="primary">cbiQ</name>
    <name evidence="7" type="ORF">DS031_19525</name>
</gene>
<evidence type="ECO:0000256" key="5">
    <source>
        <dbReference type="ARBA" id="ARBA00023136"/>
    </source>
</evidence>
<evidence type="ECO:0000256" key="4">
    <source>
        <dbReference type="ARBA" id="ARBA00022989"/>
    </source>
</evidence>
<dbReference type="PANTHER" id="PTHR43723">
    <property type="entry name" value="COBALT TRANSPORT PROTEIN CBIQ"/>
    <property type="match status" value="1"/>
</dbReference>
<dbReference type="GO" id="GO:0043190">
    <property type="term" value="C:ATP-binding cassette (ABC) transporter complex"/>
    <property type="evidence" value="ECO:0007669"/>
    <property type="project" value="InterPro"/>
</dbReference>
<dbReference type="NCBIfam" id="TIGR02454">
    <property type="entry name" value="ECF_T_CbiQ"/>
    <property type="match status" value="1"/>
</dbReference>
<evidence type="ECO:0000256" key="2">
    <source>
        <dbReference type="ARBA" id="ARBA00022475"/>
    </source>
</evidence>
<dbReference type="PANTHER" id="PTHR43723:SF1">
    <property type="entry name" value="COBALT TRANSPORT PROTEIN CBIQ"/>
    <property type="match status" value="1"/>
</dbReference>
<comment type="caution">
    <text evidence="7">The sequence shown here is derived from an EMBL/GenBank/DDBJ whole genome shotgun (WGS) entry which is preliminary data.</text>
</comment>
<dbReference type="Proteomes" id="UP000253314">
    <property type="component" value="Unassembled WGS sequence"/>
</dbReference>
<sequence>MLKIDDYAYSSVLKDVHPVEKVGFAFAFLLFTIITKNMFIAFITFFVMSITIVLAAKISLVQYIKFLFLPSFFLFSSVIAIIVSIAPVNSVITDAIWNIEMGAWQIYISLSNLKQAYHLSATVIASVSCLYFLILTTPLNQLIWILQKVKLPTLFIELVALTYRFIFVLLDKMHEIYLAQSSRLGYKNYRVWIISAAQLIVSLFIKSIQSAKEVQIAIESRSGGEGLYEIELNLNYNRLHCATIFFSMTGLFTLTILT</sequence>
<keyword evidence="2" id="KW-1003">Cell membrane</keyword>
<feature type="transmembrane region" description="Helical" evidence="6">
    <location>
        <begin position="151"/>
        <end position="169"/>
    </location>
</feature>
<dbReference type="InterPro" id="IPR052770">
    <property type="entry name" value="Cobalt_transport_CbiQ"/>
</dbReference>
<accession>A0A366XRX4</accession>
<keyword evidence="8" id="KW-1185">Reference proteome</keyword>
<keyword evidence="3 6" id="KW-0812">Transmembrane</keyword>
<evidence type="ECO:0000256" key="1">
    <source>
        <dbReference type="ARBA" id="ARBA00004651"/>
    </source>
</evidence>
<dbReference type="AlphaFoldDB" id="A0A366XRX4"/>
<evidence type="ECO:0000313" key="7">
    <source>
        <dbReference type="EMBL" id="RBW67875.1"/>
    </source>
</evidence>
<comment type="subcellular location">
    <subcellularLocation>
        <location evidence="1">Cell membrane</location>
        <topology evidence="1">Multi-pass membrane protein</topology>
    </subcellularLocation>
</comment>
<dbReference type="RefSeq" id="WP_113807826.1">
    <property type="nucleotide sequence ID" value="NZ_QOCW01000028.1"/>
</dbReference>
<feature type="transmembrane region" description="Helical" evidence="6">
    <location>
        <begin position="117"/>
        <end position="139"/>
    </location>
</feature>
<dbReference type="OrthoDB" id="9815246at2"/>
<dbReference type="InterPro" id="IPR012809">
    <property type="entry name" value="ECF_CbiQ"/>
</dbReference>
<organism evidence="7 8">
    <name type="scientific">Bacillus taeanensis</name>
    <dbReference type="NCBI Taxonomy" id="273032"/>
    <lineage>
        <taxon>Bacteria</taxon>
        <taxon>Bacillati</taxon>
        <taxon>Bacillota</taxon>
        <taxon>Bacilli</taxon>
        <taxon>Bacillales</taxon>
        <taxon>Bacillaceae</taxon>
        <taxon>Bacillus</taxon>
    </lineage>
</organism>
<reference evidence="7 8" key="1">
    <citation type="submission" date="2018-07" db="EMBL/GenBank/DDBJ databases">
        <title>Lottiidibacillus patelloidae gen. nov., sp. nov., isolated from the intestinal tract of a marine limpet and the reclassification of B. taeanensis BH030017T, B. algicola KMM 3737T and B. hwajinpoensis SW-72T as genus Lottiidibacillus.</title>
        <authorList>
            <person name="Liu R."/>
            <person name="Huang Z."/>
        </authorList>
    </citation>
    <scope>NUCLEOTIDE SEQUENCE [LARGE SCALE GENOMIC DNA]</scope>
    <source>
        <strain evidence="7 8">BH030017</strain>
    </source>
</reference>
<dbReference type="GO" id="GO:0006824">
    <property type="term" value="P:cobalt ion transport"/>
    <property type="evidence" value="ECO:0007669"/>
    <property type="project" value="InterPro"/>
</dbReference>
<evidence type="ECO:0000256" key="6">
    <source>
        <dbReference type="SAM" id="Phobius"/>
    </source>
</evidence>
<keyword evidence="4 6" id="KW-1133">Transmembrane helix</keyword>
<keyword evidence="5 6" id="KW-0472">Membrane</keyword>
<dbReference type="EMBL" id="QOCW01000028">
    <property type="protein sequence ID" value="RBW67875.1"/>
    <property type="molecule type" value="Genomic_DNA"/>
</dbReference>
<name>A0A366XRX4_9BACI</name>
<proteinExistence type="predicted"/>
<dbReference type="CDD" id="cd16914">
    <property type="entry name" value="EcfT"/>
    <property type="match status" value="1"/>
</dbReference>
<dbReference type="InterPro" id="IPR003339">
    <property type="entry name" value="ABC/ECF_trnsptr_transmembrane"/>
</dbReference>
<protein>
    <submittedName>
        <fullName evidence="7">Cobalt ECF transporter T component CbiQ</fullName>
    </submittedName>
</protein>
<feature type="transmembrane region" description="Helical" evidence="6">
    <location>
        <begin position="24"/>
        <end position="54"/>
    </location>
</feature>
<evidence type="ECO:0000256" key="3">
    <source>
        <dbReference type="ARBA" id="ARBA00022692"/>
    </source>
</evidence>
<feature type="transmembrane region" description="Helical" evidence="6">
    <location>
        <begin position="66"/>
        <end position="88"/>
    </location>
</feature>
<dbReference type="Pfam" id="PF02361">
    <property type="entry name" value="CbiQ"/>
    <property type="match status" value="1"/>
</dbReference>